<dbReference type="RefSeq" id="WP_052222817.1">
    <property type="nucleotide sequence ID" value="NZ_LHUR01000042.1"/>
</dbReference>
<dbReference type="EMBL" id="LHUR01000042">
    <property type="protein sequence ID" value="KOA18473.1"/>
    <property type="molecule type" value="Genomic_DNA"/>
</dbReference>
<dbReference type="Gene3D" id="3.10.20.30">
    <property type="match status" value="1"/>
</dbReference>
<proteinExistence type="predicted"/>
<dbReference type="NCBIfam" id="TIGR01683">
    <property type="entry name" value="thiS"/>
    <property type="match status" value="1"/>
</dbReference>
<gene>
    <name evidence="1" type="primary">thiS</name>
    <name evidence="1" type="ORF">CLHOM_33750</name>
</gene>
<reference evidence="2" key="1">
    <citation type="submission" date="2015-08" db="EMBL/GenBank/DDBJ databases">
        <title>Genome sequence of the strict anaerobe Clostridium homopropionicum LuHBu1 (DSM 5847T).</title>
        <authorList>
            <person name="Poehlein A."/>
            <person name="Beck M."/>
            <person name="Schiel-Bengelsdorf B."/>
            <person name="Bengelsdorf F.R."/>
            <person name="Daniel R."/>
            <person name="Duerre P."/>
        </authorList>
    </citation>
    <scope>NUCLEOTIDE SEQUENCE [LARGE SCALE GENOMIC DNA]</scope>
    <source>
        <strain evidence="2">DSM 5847</strain>
    </source>
</reference>
<dbReference type="AlphaFoldDB" id="A0A0L6Z6M8"/>
<protein>
    <submittedName>
        <fullName evidence="1">Sulfur carrier protein ThiS</fullName>
    </submittedName>
</protein>
<dbReference type="InterPro" id="IPR012675">
    <property type="entry name" value="Beta-grasp_dom_sf"/>
</dbReference>
<dbReference type="SUPFAM" id="SSF54285">
    <property type="entry name" value="MoaD/ThiS"/>
    <property type="match status" value="1"/>
</dbReference>
<organism evidence="1 2">
    <name type="scientific">Clostridium homopropionicum DSM 5847</name>
    <dbReference type="NCBI Taxonomy" id="1121318"/>
    <lineage>
        <taxon>Bacteria</taxon>
        <taxon>Bacillati</taxon>
        <taxon>Bacillota</taxon>
        <taxon>Clostridia</taxon>
        <taxon>Eubacteriales</taxon>
        <taxon>Clostridiaceae</taxon>
        <taxon>Clostridium</taxon>
    </lineage>
</organism>
<evidence type="ECO:0000313" key="2">
    <source>
        <dbReference type="Proteomes" id="UP000037043"/>
    </source>
</evidence>
<dbReference type="STRING" id="36844.SAMN04488501_101105"/>
<keyword evidence="2" id="KW-1185">Reference proteome</keyword>
<comment type="caution">
    <text evidence="1">The sequence shown here is derived from an EMBL/GenBank/DDBJ whole genome shotgun (WGS) entry which is preliminary data.</text>
</comment>
<dbReference type="PANTHER" id="PTHR34472:SF1">
    <property type="entry name" value="SULFUR CARRIER PROTEIN THIS"/>
    <property type="match status" value="1"/>
</dbReference>
<dbReference type="CDD" id="cd00565">
    <property type="entry name" value="Ubl_ThiS"/>
    <property type="match status" value="1"/>
</dbReference>
<dbReference type="InterPro" id="IPR010035">
    <property type="entry name" value="Thi_S"/>
</dbReference>
<sequence length="64" mass="7162">MKLNGSTVSLSMNQTLYDFLEAQKYDITTIAVEHNGEIVPRISYKNVILKDEDTLEVVRFVGGG</sequence>
<dbReference type="PATRIC" id="fig|1121318.3.peg.3370"/>
<dbReference type="InterPro" id="IPR016155">
    <property type="entry name" value="Mopterin_synth/thiamin_S_b"/>
</dbReference>
<name>A0A0L6Z6M8_9CLOT</name>
<dbReference type="PANTHER" id="PTHR34472">
    <property type="entry name" value="SULFUR CARRIER PROTEIN THIS"/>
    <property type="match status" value="1"/>
</dbReference>
<dbReference type="Pfam" id="PF02597">
    <property type="entry name" value="ThiS"/>
    <property type="match status" value="1"/>
</dbReference>
<accession>A0A0L6Z6M8</accession>
<dbReference type="InterPro" id="IPR003749">
    <property type="entry name" value="ThiS/MoaD-like"/>
</dbReference>
<evidence type="ECO:0000313" key="1">
    <source>
        <dbReference type="EMBL" id="KOA18473.1"/>
    </source>
</evidence>
<dbReference type="Proteomes" id="UP000037043">
    <property type="component" value="Unassembled WGS sequence"/>
</dbReference>